<dbReference type="PANTHER" id="PTHR16201">
    <property type="entry name" value="SEVEN TRANSMEMBRANE PROTEIN 1-RELATED"/>
    <property type="match status" value="1"/>
</dbReference>
<feature type="compositionally biased region" description="Polar residues" evidence="5">
    <location>
        <begin position="217"/>
        <end position="234"/>
    </location>
</feature>
<keyword evidence="4 6" id="KW-0472">Membrane</keyword>
<evidence type="ECO:0000256" key="1">
    <source>
        <dbReference type="ARBA" id="ARBA00004141"/>
    </source>
</evidence>
<keyword evidence="2 6" id="KW-0812">Transmembrane</keyword>
<dbReference type="InterPro" id="IPR006603">
    <property type="entry name" value="PQ-loop_rpt"/>
</dbReference>
<gene>
    <name evidence="7" type="ORF">PSFLO_00313</name>
</gene>
<dbReference type="Pfam" id="PF04193">
    <property type="entry name" value="PQ-loop"/>
    <property type="match status" value="2"/>
</dbReference>
<proteinExistence type="predicted"/>
<dbReference type="PANTHER" id="PTHR16201:SF11">
    <property type="entry name" value="PQ-LOOP REPEAT-CONTAINING PROTEIN"/>
    <property type="match status" value="1"/>
</dbReference>
<name>A0A5C3ERZ3_9BASI</name>
<dbReference type="GO" id="GO:0016020">
    <property type="term" value="C:membrane"/>
    <property type="evidence" value="ECO:0007669"/>
    <property type="project" value="UniProtKB-SubCell"/>
</dbReference>
<evidence type="ECO:0000256" key="3">
    <source>
        <dbReference type="ARBA" id="ARBA00022989"/>
    </source>
</evidence>
<feature type="transmembrane region" description="Helical" evidence="6">
    <location>
        <begin position="481"/>
        <end position="505"/>
    </location>
</feature>
<dbReference type="Proteomes" id="UP000323386">
    <property type="component" value="Unassembled WGS sequence"/>
</dbReference>
<dbReference type="Gene3D" id="1.20.1280.290">
    <property type="match status" value="2"/>
</dbReference>
<reference evidence="7 8" key="1">
    <citation type="submission" date="2018-03" db="EMBL/GenBank/DDBJ databases">
        <authorList>
            <person name="Guldener U."/>
        </authorList>
    </citation>
    <scope>NUCLEOTIDE SEQUENCE [LARGE SCALE GENOMIC DNA]</scope>
    <source>
        <strain evidence="7 8">DAOM196992</strain>
    </source>
</reference>
<evidence type="ECO:0000313" key="8">
    <source>
        <dbReference type="Proteomes" id="UP000323386"/>
    </source>
</evidence>
<evidence type="ECO:0000313" key="7">
    <source>
        <dbReference type="EMBL" id="SPO34842.1"/>
    </source>
</evidence>
<feature type="transmembrane region" description="Helical" evidence="6">
    <location>
        <begin position="452"/>
        <end position="475"/>
    </location>
</feature>
<feature type="compositionally biased region" description="Acidic residues" evidence="5">
    <location>
        <begin position="235"/>
        <end position="246"/>
    </location>
</feature>
<keyword evidence="8" id="KW-1185">Reference proteome</keyword>
<accession>A0A5C3ERZ3</accession>
<feature type="transmembrane region" description="Helical" evidence="6">
    <location>
        <begin position="65"/>
        <end position="85"/>
    </location>
</feature>
<dbReference type="InterPro" id="IPR051415">
    <property type="entry name" value="LAAT-1"/>
</dbReference>
<feature type="transmembrane region" description="Helical" evidence="6">
    <location>
        <begin position="349"/>
        <end position="374"/>
    </location>
</feature>
<sequence>MSYTPAPSPLPPFEALHETGSCHAHHDPVTLSLSVFLCVGLVVSYLPQLLRIILNRTSQGFSPWFLLLGATSSASSFLNVVALQWNVVRCCSVLSGGQCAESLLGIAQVGLQWLLFNSVFVLYLMYYPKELRYEQAIALPVSAQEDAEAEQARARARRAARKVAAKRMGQSTDERTQLLDAPSASIRRKGKRSGKSTDEDVSSGSENSDLDSVDSHIAQNYSTLNVPDNGGNDTSSDEGERDADEAAVDVADASAFHSDGSAFRRETSSSAFSRFAPAFWPMWKAPASGRGGMDAIEEGRVSDPAQKRQRHQELLAGAPRGLRRIDTERRNRLAARRVPKTRQRKTEEWGLAVALAWVVLIHFVFIASMTLLLVTSLPTNSFPPPEEVSIFSSGSSLVAATTSHHGSMAHAFGPSSRLLVSRWAVFLGTSAVVLAMGQYLPQIIYTARTQLVGSLSIPMMCLQVPGSAIFVYSLALQPGTGWSSLAAFILTGFFQLVLLVLCVAWRIRQHRAGIDDFGRPLTMVSL</sequence>
<dbReference type="OrthoDB" id="19344at2759"/>
<feature type="transmembrane region" description="Helical" evidence="6">
    <location>
        <begin position="33"/>
        <end position="53"/>
    </location>
</feature>
<evidence type="ECO:0000256" key="4">
    <source>
        <dbReference type="ARBA" id="ARBA00023136"/>
    </source>
</evidence>
<comment type="subcellular location">
    <subcellularLocation>
        <location evidence="1">Membrane</location>
        <topology evidence="1">Multi-pass membrane protein</topology>
    </subcellularLocation>
</comment>
<organism evidence="7 8">
    <name type="scientific">Pseudozyma flocculosa</name>
    <dbReference type="NCBI Taxonomy" id="84751"/>
    <lineage>
        <taxon>Eukaryota</taxon>
        <taxon>Fungi</taxon>
        <taxon>Dikarya</taxon>
        <taxon>Basidiomycota</taxon>
        <taxon>Ustilaginomycotina</taxon>
        <taxon>Ustilaginomycetes</taxon>
        <taxon>Ustilaginales</taxon>
        <taxon>Ustilaginaceae</taxon>
        <taxon>Pseudozyma</taxon>
    </lineage>
</organism>
<protein>
    <submittedName>
        <fullName evidence="7">Uncharacterized protein</fullName>
    </submittedName>
</protein>
<feature type="region of interest" description="Disordered" evidence="5">
    <location>
        <begin position="160"/>
        <end position="246"/>
    </location>
</feature>
<evidence type="ECO:0000256" key="2">
    <source>
        <dbReference type="ARBA" id="ARBA00022692"/>
    </source>
</evidence>
<dbReference type="EMBL" id="OOIP01000001">
    <property type="protein sequence ID" value="SPO34842.1"/>
    <property type="molecule type" value="Genomic_DNA"/>
</dbReference>
<evidence type="ECO:0000256" key="6">
    <source>
        <dbReference type="SAM" id="Phobius"/>
    </source>
</evidence>
<feature type="transmembrane region" description="Helical" evidence="6">
    <location>
        <begin position="105"/>
        <end position="126"/>
    </location>
</feature>
<dbReference type="SMART" id="SM00679">
    <property type="entry name" value="CTNS"/>
    <property type="match status" value="2"/>
</dbReference>
<dbReference type="AlphaFoldDB" id="A0A5C3ERZ3"/>
<keyword evidence="3 6" id="KW-1133">Transmembrane helix</keyword>
<feature type="transmembrane region" description="Helical" evidence="6">
    <location>
        <begin position="423"/>
        <end position="440"/>
    </location>
</feature>
<evidence type="ECO:0000256" key="5">
    <source>
        <dbReference type="SAM" id="MobiDB-lite"/>
    </source>
</evidence>